<evidence type="ECO:0000256" key="18">
    <source>
        <dbReference type="PROSITE-ProRule" id="PRU00723"/>
    </source>
</evidence>
<comment type="catalytic activity">
    <reaction evidence="12">
        <text>ATP + H2O = ADP + phosphate + H(+)</text>
        <dbReference type="Rhea" id="RHEA:13065"/>
        <dbReference type="ChEBI" id="CHEBI:15377"/>
        <dbReference type="ChEBI" id="CHEBI:15378"/>
        <dbReference type="ChEBI" id="CHEBI:30616"/>
        <dbReference type="ChEBI" id="CHEBI:43474"/>
        <dbReference type="ChEBI" id="CHEBI:456216"/>
        <dbReference type="EC" id="3.6.4.13"/>
    </reaction>
</comment>
<dbReference type="GO" id="GO:0031047">
    <property type="term" value="P:regulatory ncRNA-mediated gene silencing"/>
    <property type="evidence" value="ECO:0007669"/>
    <property type="project" value="UniProtKB-KW"/>
</dbReference>
<dbReference type="Pfam" id="PF04969">
    <property type="entry name" value="CS"/>
    <property type="match status" value="1"/>
</dbReference>
<dbReference type="InterPro" id="IPR027417">
    <property type="entry name" value="P-loop_NTPase"/>
</dbReference>
<dbReference type="GO" id="GO:0007283">
    <property type="term" value="P:spermatogenesis"/>
    <property type="evidence" value="ECO:0007669"/>
    <property type="project" value="UniProtKB-KW"/>
</dbReference>
<dbReference type="InterPro" id="IPR011545">
    <property type="entry name" value="DEAD/DEAH_box_helicase_dom"/>
</dbReference>
<feature type="domain" description="CS" evidence="20">
    <location>
        <begin position="966"/>
        <end position="1052"/>
    </location>
</feature>
<comment type="function">
    <text evidence="13">Probable ATP-binding RNA helicase required during spermatogenesis to repress transposable elements and preventing their mobilization, which is essential for the germline integrity. Acts via the piRNA metabolic process, which mediates the repression of transposable elements during meiosis by forming complexes composed of piRNAs and Piwi proteins and governs the methylation and subsequent repression of transposons. Involved in the secondary piRNAs metabolic process. Acts via the PET complex, a multiprotein complex required during the secondary piRNAs metabolic process for the PIWIL2 slicing-triggered loading of PIWIL4 piRNAs.</text>
</comment>
<dbReference type="SUPFAM" id="SSF52540">
    <property type="entry name" value="P-loop containing nucleoside triphosphate hydrolases"/>
    <property type="match status" value="2"/>
</dbReference>
<dbReference type="InterPro" id="IPR000571">
    <property type="entry name" value="Znf_CCCH"/>
</dbReference>
<dbReference type="Pfam" id="PF00567">
    <property type="entry name" value="TUDOR"/>
    <property type="match status" value="2"/>
</dbReference>
<dbReference type="InterPro" id="IPR035437">
    <property type="entry name" value="SNase_OB-fold_sf"/>
</dbReference>
<comment type="subunit">
    <text evidence="14">Component of a mRNP complex containing PIWIL2, TDRD1 and piRNAs. Component of the PET complex, at least composed of EXD1, PIWIL2, TDRD12 and piRNAs.</text>
</comment>
<dbReference type="FunFam" id="2.30.30.140:FF:000087">
    <property type="entry name" value="Putative ATP-dependent RNA helicase TDRD12"/>
    <property type="match status" value="1"/>
</dbReference>
<dbReference type="Pfam" id="PF00270">
    <property type="entry name" value="DEAD"/>
    <property type="match status" value="1"/>
</dbReference>
<evidence type="ECO:0000256" key="4">
    <source>
        <dbReference type="ARBA" id="ARBA00022741"/>
    </source>
</evidence>
<sequence>MIEVIILKIENPDCFWVYIIGGRKIVVNEMEYETLQTEMNQFYNKHYRCVDAKPCALEEGQVCAVYCEELKSWCRAVVNSIISYTDYYIAECFLVDYAKTIPVNTENICVAVKSFVRLPYRATKFRLYCVKPVTLRVNYYNDNSEIVPANKWDIAAIQYFQNLLNAIQVEAKICAVEEDNFAVYLYVTIKGEKVCVNDALVAKNYACYELEKTKQKRDSEGAKSLSEEKNPVRLLWPMLLRESKELKLNITTTCLPVVLSNKIEPCSSLETAPLFPALKKVLLRKQFQGPNHVQAYSWPAIARGYDSLIISSESNPLSYLLPIITFLQSRNCYMSLSSRQGVTLVICPGQKRAELVFEHLKMYSHCSRPLHPMLLVLGMKKEEIKSVRIPRGCEIVVTTPPIFLRLLEHHSLLFLRLCHLVFDEVDVLFSDAKEQILTILQYYKSNLSIEEKEFVPQQIVAVGNHWDKNIEVLTKEFMNDPYIVITSMGEAAIYGKVQQVVQLCLECDRISTLLQTLDFTPTDAQKTLIFTSCVEERDMVYKAVESISIFCLKMNPGIGFHSDYIVEQWNKTISPGTHVVLVLTDDCTAAVKFTDATRVIHFSFPPTPRIFGARLHGLSANFQNSVEKSKAKSILLLTEKNACHVVGVLNYLERAEAFIPPDLYNFTRGVLEAKEEKRSRQPFCSSIKAYGICKNKKRCPDRHRINLQIDVPSKVADEALQTGGIITILPLFIVDATNYLGRVVGKWGNLYTALETEMKDYYQESRNCTPVDKVEKLAMYGLREENSFHRVQVLGVAQKEPGVFYNVDIKYIDEGRTGCVQNHHLLSLPEQFQALPPQAVEFIVCKVKPIDNEAEWHPKVSRCINDKIRGKPHEAKVALVLGNTIWVDPVVFTKLQDLKTSINEYNIRSEILSTGLGVDNPEHIQELEKLFNEAEIPHEKKEKPPWVSYLPPTVDGTHTLAWHNNNFHPTIKWFDKQDAVVVKVKLQNISNYDCRIFEQRIAFSASANGKFYLADMELQRSILREKSTCVLKGDEPTILLVKVKKEPWCNLLKEKNHHVSFDFDYLDDNEERSPFCIGKPFIVLCAVSSRLKG</sequence>
<dbReference type="EC" id="3.6.4.13" evidence="1"/>
<protein>
    <recommendedName>
        <fullName evidence="15">Putative ATP-dependent RNA helicase TDRD12</fullName>
        <ecNumber evidence="1">3.6.4.13</ecNumber>
    </recommendedName>
    <alternativeName>
        <fullName evidence="17">ES cell-associated transcript 8 protein</fullName>
    </alternativeName>
    <alternativeName>
        <fullName evidence="16">Tudor domain-containing protein 12</fullName>
    </alternativeName>
</protein>
<keyword evidence="18" id="KW-0863">Zinc-finger</keyword>
<keyword evidence="4" id="KW-0547">Nucleotide-binding</keyword>
<dbReference type="GO" id="GO:0016787">
    <property type="term" value="F:hydrolase activity"/>
    <property type="evidence" value="ECO:0007669"/>
    <property type="project" value="UniProtKB-KW"/>
</dbReference>
<dbReference type="Ensembl" id="ENSLLTT00000011017.1">
    <property type="protein sequence ID" value="ENSLLTP00000010624.1"/>
    <property type="gene ID" value="ENSLLTG00000008121.1"/>
</dbReference>
<dbReference type="GeneTree" id="ENSGT00420000029847"/>
<keyword evidence="10" id="KW-0943">RNA-mediated gene silencing</keyword>
<dbReference type="FunFam" id="2.30.30.140:FF:000075">
    <property type="entry name" value="putative ATP-dependent RNA helicase TDRD12"/>
    <property type="match status" value="1"/>
</dbReference>
<evidence type="ECO:0000256" key="16">
    <source>
        <dbReference type="ARBA" id="ARBA00076714"/>
    </source>
</evidence>
<keyword evidence="18" id="KW-0862">Zinc</keyword>
<reference evidence="21" key="1">
    <citation type="submission" date="2025-08" db="UniProtKB">
        <authorList>
            <consortium name="Ensembl"/>
        </authorList>
    </citation>
    <scope>IDENTIFICATION</scope>
</reference>
<dbReference type="PROSITE" id="PS50103">
    <property type="entry name" value="ZF_C3H1"/>
    <property type="match status" value="1"/>
</dbReference>
<dbReference type="SUPFAM" id="SSF63748">
    <property type="entry name" value="Tudor/PWWP/MBT"/>
    <property type="match status" value="2"/>
</dbReference>
<keyword evidence="22" id="KW-1185">Reference proteome</keyword>
<keyword evidence="6" id="KW-0378">Hydrolase</keyword>
<name>A0A8C5S2V7_LATLA</name>
<evidence type="ECO:0000256" key="8">
    <source>
        <dbReference type="ARBA" id="ARBA00022840"/>
    </source>
</evidence>
<dbReference type="GO" id="GO:0005524">
    <property type="term" value="F:ATP binding"/>
    <property type="evidence" value="ECO:0007669"/>
    <property type="project" value="UniProtKB-KW"/>
</dbReference>
<evidence type="ECO:0000256" key="2">
    <source>
        <dbReference type="ARBA" id="ARBA00022473"/>
    </source>
</evidence>
<keyword evidence="3" id="KW-0677">Repeat</keyword>
<keyword evidence="9" id="KW-0744">Spermatogenesis</keyword>
<dbReference type="GO" id="GO:0003724">
    <property type="term" value="F:RNA helicase activity"/>
    <property type="evidence" value="ECO:0007669"/>
    <property type="project" value="UniProtKB-EC"/>
</dbReference>
<keyword evidence="2" id="KW-0217">Developmental protein</keyword>
<dbReference type="Gene3D" id="2.30.30.140">
    <property type="match status" value="2"/>
</dbReference>
<reference evidence="21" key="2">
    <citation type="submission" date="2025-09" db="UniProtKB">
        <authorList>
            <consortium name="Ensembl"/>
        </authorList>
    </citation>
    <scope>IDENTIFICATION</scope>
</reference>
<evidence type="ECO:0000256" key="10">
    <source>
        <dbReference type="ARBA" id="ARBA00023158"/>
    </source>
</evidence>
<evidence type="ECO:0000313" key="22">
    <source>
        <dbReference type="Proteomes" id="UP000694406"/>
    </source>
</evidence>
<feature type="zinc finger region" description="C3H1-type" evidence="18">
    <location>
        <begin position="678"/>
        <end position="706"/>
    </location>
</feature>
<dbReference type="FunFam" id="2.40.50.90:FF:000021">
    <property type="entry name" value="putative ATP-dependent RNA helicase TDRD12"/>
    <property type="match status" value="1"/>
</dbReference>
<evidence type="ECO:0000256" key="17">
    <source>
        <dbReference type="ARBA" id="ARBA00081458"/>
    </source>
</evidence>
<evidence type="ECO:0000256" key="12">
    <source>
        <dbReference type="ARBA" id="ARBA00047984"/>
    </source>
</evidence>
<keyword evidence="5" id="KW-0221">Differentiation</keyword>
<proteinExistence type="predicted"/>
<dbReference type="GO" id="GO:0008270">
    <property type="term" value="F:zinc ion binding"/>
    <property type="evidence" value="ECO:0007669"/>
    <property type="project" value="UniProtKB-KW"/>
</dbReference>
<evidence type="ECO:0000256" key="11">
    <source>
        <dbReference type="ARBA" id="ARBA00023254"/>
    </source>
</evidence>
<gene>
    <name evidence="21" type="primary">TDRD12</name>
</gene>
<evidence type="ECO:0000256" key="1">
    <source>
        <dbReference type="ARBA" id="ARBA00012552"/>
    </source>
</evidence>
<evidence type="ECO:0000256" key="9">
    <source>
        <dbReference type="ARBA" id="ARBA00022871"/>
    </source>
</evidence>
<organism evidence="21 22">
    <name type="scientific">Laticauda laticaudata</name>
    <name type="common">Blue-ringed sea krait</name>
    <name type="synonym">Blue-lipped sea krait</name>
    <dbReference type="NCBI Taxonomy" id="8630"/>
    <lineage>
        <taxon>Eukaryota</taxon>
        <taxon>Metazoa</taxon>
        <taxon>Chordata</taxon>
        <taxon>Craniata</taxon>
        <taxon>Vertebrata</taxon>
        <taxon>Euteleostomi</taxon>
        <taxon>Lepidosauria</taxon>
        <taxon>Squamata</taxon>
        <taxon>Bifurcata</taxon>
        <taxon>Unidentata</taxon>
        <taxon>Episquamata</taxon>
        <taxon>Toxicofera</taxon>
        <taxon>Serpentes</taxon>
        <taxon>Colubroidea</taxon>
        <taxon>Elapidae</taxon>
        <taxon>Laticaudinae</taxon>
        <taxon>Laticauda</taxon>
    </lineage>
</organism>
<dbReference type="AlphaFoldDB" id="A0A8C5S2V7"/>
<evidence type="ECO:0000259" key="20">
    <source>
        <dbReference type="PROSITE" id="PS51203"/>
    </source>
</evidence>
<dbReference type="InterPro" id="IPR008978">
    <property type="entry name" value="HSP20-like_chaperone"/>
</dbReference>
<evidence type="ECO:0000313" key="21">
    <source>
        <dbReference type="Ensembl" id="ENSLLTP00000010624.1"/>
    </source>
</evidence>
<dbReference type="Gene3D" id="3.40.50.300">
    <property type="entry name" value="P-loop containing nucleotide triphosphate hydrolases"/>
    <property type="match status" value="2"/>
</dbReference>
<evidence type="ECO:0000256" key="3">
    <source>
        <dbReference type="ARBA" id="ARBA00022737"/>
    </source>
</evidence>
<evidence type="ECO:0000256" key="14">
    <source>
        <dbReference type="ARBA" id="ARBA00062399"/>
    </source>
</evidence>
<keyword evidence="11" id="KW-0469">Meiosis</keyword>
<dbReference type="GO" id="GO:0003676">
    <property type="term" value="F:nucleic acid binding"/>
    <property type="evidence" value="ECO:0007669"/>
    <property type="project" value="InterPro"/>
</dbReference>
<keyword evidence="18" id="KW-0479">Metal-binding</keyword>
<evidence type="ECO:0000256" key="5">
    <source>
        <dbReference type="ARBA" id="ARBA00022782"/>
    </source>
</evidence>
<keyword evidence="8" id="KW-0067">ATP-binding</keyword>
<evidence type="ECO:0000256" key="6">
    <source>
        <dbReference type="ARBA" id="ARBA00022801"/>
    </source>
</evidence>
<keyword evidence="7" id="KW-0347">Helicase</keyword>
<dbReference type="PANTHER" id="PTHR22655">
    <property type="entry name" value="ATP-DEPENDENT RNA HELICASE TDRD12-RELATED"/>
    <property type="match status" value="1"/>
</dbReference>
<evidence type="ECO:0000259" key="19">
    <source>
        <dbReference type="PROSITE" id="PS50103"/>
    </source>
</evidence>
<dbReference type="FunFam" id="3.40.50.300:FF:001416">
    <property type="entry name" value="Tudor domain containing 12"/>
    <property type="match status" value="1"/>
</dbReference>
<dbReference type="Proteomes" id="UP000694406">
    <property type="component" value="Unplaced"/>
</dbReference>
<dbReference type="InterPro" id="IPR002999">
    <property type="entry name" value="Tudor"/>
</dbReference>
<evidence type="ECO:0000256" key="13">
    <source>
        <dbReference type="ARBA" id="ARBA00055914"/>
    </source>
</evidence>
<dbReference type="PANTHER" id="PTHR22655:SF2">
    <property type="entry name" value="ATP-DEPENDENT RNA HELICASE TDRD12-RELATED"/>
    <property type="match status" value="1"/>
</dbReference>
<dbReference type="Gene3D" id="2.40.50.90">
    <property type="match status" value="2"/>
</dbReference>
<dbReference type="CDD" id="cd20435">
    <property type="entry name" value="Tudor_TDRD12_rpt2"/>
    <property type="match status" value="1"/>
</dbReference>
<dbReference type="GO" id="GO:0051321">
    <property type="term" value="P:meiotic cell cycle"/>
    <property type="evidence" value="ECO:0007669"/>
    <property type="project" value="UniProtKB-KW"/>
</dbReference>
<dbReference type="SUPFAM" id="SSF49764">
    <property type="entry name" value="HSP20-like chaperones"/>
    <property type="match status" value="1"/>
</dbReference>
<dbReference type="GO" id="GO:0042078">
    <property type="term" value="P:germ-line stem cell division"/>
    <property type="evidence" value="ECO:0007669"/>
    <property type="project" value="TreeGrafter"/>
</dbReference>
<dbReference type="PROSITE" id="PS51203">
    <property type="entry name" value="CS"/>
    <property type="match status" value="1"/>
</dbReference>
<evidence type="ECO:0000256" key="15">
    <source>
        <dbReference type="ARBA" id="ARBA00068835"/>
    </source>
</evidence>
<evidence type="ECO:0000256" key="7">
    <source>
        <dbReference type="ARBA" id="ARBA00022806"/>
    </source>
</evidence>
<dbReference type="InterPro" id="IPR007052">
    <property type="entry name" value="CS_dom"/>
</dbReference>
<accession>A0A8C5S2V7</accession>
<feature type="domain" description="C3H1-type" evidence="19">
    <location>
        <begin position="678"/>
        <end position="706"/>
    </location>
</feature>
<dbReference type="Gene3D" id="2.60.40.790">
    <property type="match status" value="1"/>
</dbReference>